<protein>
    <recommendedName>
        <fullName evidence="4">Lipoprotein</fullName>
    </recommendedName>
</protein>
<dbReference type="PROSITE" id="PS51257">
    <property type="entry name" value="PROKAR_LIPOPROTEIN"/>
    <property type="match status" value="1"/>
</dbReference>
<dbReference type="RefSeq" id="WP_310142508.1">
    <property type="nucleotide sequence ID" value="NZ_JAVDTR010000011.1"/>
</dbReference>
<evidence type="ECO:0000313" key="3">
    <source>
        <dbReference type="Proteomes" id="UP001254832"/>
    </source>
</evidence>
<gene>
    <name evidence="2" type="ORF">J2W91_003819</name>
</gene>
<keyword evidence="1" id="KW-0732">Signal</keyword>
<dbReference type="Proteomes" id="UP001254832">
    <property type="component" value="Unassembled WGS sequence"/>
</dbReference>
<dbReference type="EMBL" id="JAVDTR010000011">
    <property type="protein sequence ID" value="MDR6725320.1"/>
    <property type="molecule type" value="Genomic_DNA"/>
</dbReference>
<comment type="caution">
    <text evidence="2">The sequence shown here is derived from an EMBL/GenBank/DDBJ whole genome shotgun (WGS) entry which is preliminary data.</text>
</comment>
<feature type="chain" id="PRO_5042936600" description="Lipoprotein" evidence="1">
    <location>
        <begin position="19"/>
        <end position="224"/>
    </location>
</feature>
<proteinExistence type="predicted"/>
<reference evidence="2" key="1">
    <citation type="submission" date="2023-07" db="EMBL/GenBank/DDBJ databases">
        <title>Sorghum-associated microbial communities from plants grown in Nebraska, USA.</title>
        <authorList>
            <person name="Schachtman D."/>
        </authorList>
    </citation>
    <scope>NUCLEOTIDE SEQUENCE</scope>
    <source>
        <strain evidence="2">BE80</strain>
    </source>
</reference>
<feature type="signal peptide" evidence="1">
    <location>
        <begin position="1"/>
        <end position="18"/>
    </location>
</feature>
<accession>A0AAP5H4Z2</accession>
<evidence type="ECO:0008006" key="4">
    <source>
        <dbReference type="Google" id="ProtNLM"/>
    </source>
</evidence>
<evidence type="ECO:0000256" key="1">
    <source>
        <dbReference type="SAM" id="SignalP"/>
    </source>
</evidence>
<name>A0AAP5H4Z2_PAEAM</name>
<sequence length="224" mass="25529">MKQVYLLFFLLIVLSACTNVNEDNEELVRPVTDVQQEVINPENQTTAITENTPNTPSTFVALDQNSLSVRDFESAYAMCVSALTAYYKATWNDSEFDVNTYFDNDNLKQYMQAKIDSQHELFLQNDLTDNIVTGLKAGVEKAEFHDEGDFFYLKIDAEIIKDVGSYAEPTEFLIQNSRGNLVIVDWYTSGKDSYDSMIRGEDQVIDNPEIWNDGEWVEGSPIRP</sequence>
<dbReference type="AlphaFoldDB" id="A0AAP5H4Z2"/>
<evidence type="ECO:0000313" key="2">
    <source>
        <dbReference type="EMBL" id="MDR6725320.1"/>
    </source>
</evidence>
<organism evidence="2 3">
    <name type="scientific">Paenibacillus amylolyticus</name>
    <dbReference type="NCBI Taxonomy" id="1451"/>
    <lineage>
        <taxon>Bacteria</taxon>
        <taxon>Bacillati</taxon>
        <taxon>Bacillota</taxon>
        <taxon>Bacilli</taxon>
        <taxon>Bacillales</taxon>
        <taxon>Paenibacillaceae</taxon>
        <taxon>Paenibacillus</taxon>
    </lineage>
</organism>